<dbReference type="EMBL" id="JAVHNQ010000001">
    <property type="protein sequence ID" value="KAK6359124.1"/>
    <property type="molecule type" value="Genomic_DNA"/>
</dbReference>
<evidence type="ECO:0000313" key="3">
    <source>
        <dbReference type="Proteomes" id="UP001375240"/>
    </source>
</evidence>
<feature type="chain" id="PRO_5043541551" evidence="1">
    <location>
        <begin position="24"/>
        <end position="240"/>
    </location>
</feature>
<accession>A0AAV9VB92</accession>
<name>A0AAV9VB92_9PEZI</name>
<gene>
    <name evidence="2" type="ORF">TWF696_000290</name>
</gene>
<evidence type="ECO:0000256" key="1">
    <source>
        <dbReference type="SAM" id="SignalP"/>
    </source>
</evidence>
<protein>
    <submittedName>
        <fullName evidence="2">Uncharacterized protein</fullName>
    </submittedName>
</protein>
<organism evidence="2 3">
    <name type="scientific">Orbilia brochopaga</name>
    <dbReference type="NCBI Taxonomy" id="3140254"/>
    <lineage>
        <taxon>Eukaryota</taxon>
        <taxon>Fungi</taxon>
        <taxon>Dikarya</taxon>
        <taxon>Ascomycota</taxon>
        <taxon>Pezizomycotina</taxon>
        <taxon>Orbiliomycetes</taxon>
        <taxon>Orbiliales</taxon>
        <taxon>Orbiliaceae</taxon>
        <taxon>Orbilia</taxon>
    </lineage>
</organism>
<sequence>MAGIKVVASLLFIFTLYISRCLAAPVFTSSGDANPLAPLDFFKEGITWIGPVHPGGVNHTFRGPVDYILNQIAATPGFDPAIFKSTNTDDLKQLESRDAPHYNIDCTRTSNSPDGGYLLAYLQSVIKIKQLGGTCFVSGPGCHRYACTLNASLDLCNTRGVRLEFTCTELARIAEIMVEIFMQDYIQKITACRITRGDKQSAAYYNGDVSWSPDGKWWYVKAYSAPCLVPTGPTIPVPWP</sequence>
<comment type="caution">
    <text evidence="2">The sequence shown here is derived from an EMBL/GenBank/DDBJ whole genome shotgun (WGS) entry which is preliminary data.</text>
</comment>
<evidence type="ECO:0000313" key="2">
    <source>
        <dbReference type="EMBL" id="KAK6359124.1"/>
    </source>
</evidence>
<dbReference type="AlphaFoldDB" id="A0AAV9VB92"/>
<proteinExistence type="predicted"/>
<reference evidence="2 3" key="1">
    <citation type="submission" date="2019-10" db="EMBL/GenBank/DDBJ databases">
        <authorList>
            <person name="Palmer J.M."/>
        </authorList>
    </citation>
    <scope>NUCLEOTIDE SEQUENCE [LARGE SCALE GENOMIC DNA]</scope>
    <source>
        <strain evidence="2 3">TWF696</strain>
    </source>
</reference>
<keyword evidence="1" id="KW-0732">Signal</keyword>
<dbReference type="Proteomes" id="UP001375240">
    <property type="component" value="Unassembled WGS sequence"/>
</dbReference>
<keyword evidence="3" id="KW-1185">Reference proteome</keyword>
<feature type="signal peptide" evidence="1">
    <location>
        <begin position="1"/>
        <end position="23"/>
    </location>
</feature>